<reference evidence="1" key="1">
    <citation type="submission" date="2020-09" db="EMBL/GenBank/DDBJ databases">
        <title>A novel bacterium of genus Bacillus, isolated from South China Sea.</title>
        <authorList>
            <person name="Huang H."/>
            <person name="Mo K."/>
            <person name="Hu Y."/>
        </authorList>
    </citation>
    <scope>NUCLEOTIDE SEQUENCE</scope>
    <source>
        <strain evidence="1">IB182487</strain>
    </source>
</reference>
<accession>A0A926NFM2</accession>
<dbReference type="EMBL" id="JACXAI010000002">
    <property type="protein sequence ID" value="MBD1379118.1"/>
    <property type="molecule type" value="Genomic_DNA"/>
</dbReference>
<organism evidence="1 2">
    <name type="scientific">Metabacillus arenae</name>
    <dbReference type="NCBI Taxonomy" id="2771434"/>
    <lineage>
        <taxon>Bacteria</taxon>
        <taxon>Bacillati</taxon>
        <taxon>Bacillota</taxon>
        <taxon>Bacilli</taxon>
        <taxon>Bacillales</taxon>
        <taxon>Bacillaceae</taxon>
        <taxon>Metabacillus</taxon>
    </lineage>
</organism>
<comment type="caution">
    <text evidence="1">The sequence shown here is derived from an EMBL/GenBank/DDBJ whole genome shotgun (WGS) entry which is preliminary data.</text>
</comment>
<dbReference type="Proteomes" id="UP000626844">
    <property type="component" value="Unassembled WGS sequence"/>
</dbReference>
<dbReference type="AlphaFoldDB" id="A0A926NFM2"/>
<evidence type="ECO:0000313" key="1">
    <source>
        <dbReference type="EMBL" id="MBD1379118.1"/>
    </source>
</evidence>
<sequence>MKHVYYGERYITCKVVDIGRIMNLNSDFIWGYGSNRYKEIIENEIDNFKKGQPKEFVKYISNLRVSGIFIKEESHEHILNTGESIKVNNRIGQILYRTYDSTNNTMYYYTDMPFEHDIYDKIDVSDVGYEDALEMLENMHKKYFTDKTELNVNACEKKGFWSRIFG</sequence>
<dbReference type="RefSeq" id="WP_191155444.1">
    <property type="nucleotide sequence ID" value="NZ_JACXAI010000002.1"/>
</dbReference>
<evidence type="ECO:0000313" key="2">
    <source>
        <dbReference type="Proteomes" id="UP000626844"/>
    </source>
</evidence>
<keyword evidence="2" id="KW-1185">Reference proteome</keyword>
<name>A0A926NFM2_9BACI</name>
<gene>
    <name evidence="1" type="ORF">IC621_02645</name>
</gene>
<protein>
    <submittedName>
        <fullName evidence="1">Uncharacterized protein</fullName>
    </submittedName>
</protein>
<proteinExistence type="predicted"/>